<proteinExistence type="predicted"/>
<keyword evidence="2" id="KW-1185">Reference proteome</keyword>
<dbReference type="EMBL" id="WXEW01000002">
    <property type="protein sequence ID" value="NAS21756.1"/>
    <property type="molecule type" value="Genomic_DNA"/>
</dbReference>
<accession>A0A7C9NLX7</accession>
<organism evidence="1 2">
    <name type="scientific">Herbidospora solisilvae</name>
    <dbReference type="NCBI Taxonomy" id="2696284"/>
    <lineage>
        <taxon>Bacteria</taxon>
        <taxon>Bacillati</taxon>
        <taxon>Actinomycetota</taxon>
        <taxon>Actinomycetes</taxon>
        <taxon>Streptosporangiales</taxon>
        <taxon>Streptosporangiaceae</taxon>
        <taxon>Herbidospora</taxon>
    </lineage>
</organism>
<dbReference type="AlphaFoldDB" id="A0A7C9NLX7"/>
<evidence type="ECO:0000313" key="2">
    <source>
        <dbReference type="Proteomes" id="UP000479526"/>
    </source>
</evidence>
<evidence type="ECO:0000313" key="1">
    <source>
        <dbReference type="EMBL" id="NAS21756.1"/>
    </source>
</evidence>
<dbReference type="PROSITE" id="PS51257">
    <property type="entry name" value="PROKAR_LIPOPROTEIN"/>
    <property type="match status" value="1"/>
</dbReference>
<reference evidence="1 2" key="1">
    <citation type="submission" date="2020-01" db="EMBL/GenBank/DDBJ databases">
        <title>Herbidospora sp. NEAU-GS84 nov., a novel actinomycete isolated from soil.</title>
        <authorList>
            <person name="Han L."/>
        </authorList>
    </citation>
    <scope>NUCLEOTIDE SEQUENCE [LARGE SCALE GENOMIC DNA]</scope>
    <source>
        <strain evidence="1 2">NEAU-GS84</strain>
    </source>
</reference>
<dbReference type="RefSeq" id="WP_161479160.1">
    <property type="nucleotide sequence ID" value="NZ_WXEW01000002.1"/>
</dbReference>
<comment type="caution">
    <text evidence="1">The sequence shown here is derived from an EMBL/GenBank/DDBJ whole genome shotgun (WGS) entry which is preliminary data.</text>
</comment>
<gene>
    <name evidence="1" type="ORF">GT755_08660</name>
</gene>
<evidence type="ECO:0008006" key="3">
    <source>
        <dbReference type="Google" id="ProtNLM"/>
    </source>
</evidence>
<sequence length="129" mass="13179">MRLLPLAAVPLTLVLLTGCGELNEITGAIDKTQQCIQAAGIVTETVQKVTGLASDPQAVETALADGANKLENLANDAANTTLADAANDVAAKLNSFDIQDANDAVDALQKLAADSVQWAETLTSACAGE</sequence>
<name>A0A7C9NLX7_9ACTN</name>
<protein>
    <recommendedName>
        <fullName evidence="3">Lipoprotein</fullName>
    </recommendedName>
</protein>
<dbReference type="Proteomes" id="UP000479526">
    <property type="component" value="Unassembled WGS sequence"/>
</dbReference>